<evidence type="ECO:0000313" key="2">
    <source>
        <dbReference type="Proteomes" id="UP001175226"/>
    </source>
</evidence>
<evidence type="ECO:0008006" key="3">
    <source>
        <dbReference type="Google" id="ProtNLM"/>
    </source>
</evidence>
<dbReference type="AlphaFoldDB" id="A0AA39JG85"/>
<dbReference type="EMBL" id="JAUEPT010000027">
    <property type="protein sequence ID" value="KAK0442221.1"/>
    <property type="molecule type" value="Genomic_DNA"/>
</dbReference>
<proteinExistence type="predicted"/>
<protein>
    <recommendedName>
        <fullName evidence="3">Protein kinase domain-containing protein</fullName>
    </recommendedName>
</protein>
<name>A0AA39JG85_9AGAR</name>
<comment type="caution">
    <text evidence="1">The sequence shown here is derived from an EMBL/GenBank/DDBJ whole genome shotgun (WGS) entry which is preliminary data.</text>
</comment>
<keyword evidence="2" id="KW-1185">Reference proteome</keyword>
<reference evidence="1" key="1">
    <citation type="submission" date="2023-06" db="EMBL/GenBank/DDBJ databases">
        <authorList>
            <consortium name="Lawrence Berkeley National Laboratory"/>
            <person name="Ahrendt S."/>
            <person name="Sahu N."/>
            <person name="Indic B."/>
            <person name="Wong-Bajracharya J."/>
            <person name="Merenyi Z."/>
            <person name="Ke H.-M."/>
            <person name="Monk M."/>
            <person name="Kocsube S."/>
            <person name="Drula E."/>
            <person name="Lipzen A."/>
            <person name="Balint B."/>
            <person name="Henrissat B."/>
            <person name="Andreopoulos B."/>
            <person name="Martin F.M."/>
            <person name="Harder C.B."/>
            <person name="Rigling D."/>
            <person name="Ford K.L."/>
            <person name="Foster G.D."/>
            <person name="Pangilinan J."/>
            <person name="Papanicolaou A."/>
            <person name="Barry K."/>
            <person name="LaButti K."/>
            <person name="Viragh M."/>
            <person name="Koriabine M."/>
            <person name="Yan M."/>
            <person name="Riley R."/>
            <person name="Champramary S."/>
            <person name="Plett K.L."/>
            <person name="Tsai I.J."/>
            <person name="Slot J."/>
            <person name="Sipos G."/>
            <person name="Plett J."/>
            <person name="Nagy L.G."/>
            <person name="Grigoriev I.V."/>
        </authorList>
    </citation>
    <scope>NUCLEOTIDE SEQUENCE</scope>
    <source>
        <strain evidence="1">FPL87.14</strain>
    </source>
</reference>
<sequence>MTPLVLDAVRTRTDTNELSLGKHRCDPALLQDSRNHTVPILDIIPIPDDEEKRVFMVMPMLKDFYAPPFHCRSEFADTLRQLLEGLDFMHRLNVAHVDVSRFNFLMDSSKVCPRGYYFANELSYDGVHWSLPTRPRCRVGPVRHYIIDFESAQEFPDGKESALAKRPLRCGVRSSPLVFRAIPSNWMCTTLAPHSLNSLRNTKGWMISSLFCLT</sequence>
<dbReference type="Gene3D" id="1.10.510.10">
    <property type="entry name" value="Transferase(Phosphotransferase) domain 1"/>
    <property type="match status" value="1"/>
</dbReference>
<evidence type="ECO:0000313" key="1">
    <source>
        <dbReference type="EMBL" id="KAK0442221.1"/>
    </source>
</evidence>
<organism evidence="1 2">
    <name type="scientific">Armillaria borealis</name>
    <dbReference type="NCBI Taxonomy" id="47425"/>
    <lineage>
        <taxon>Eukaryota</taxon>
        <taxon>Fungi</taxon>
        <taxon>Dikarya</taxon>
        <taxon>Basidiomycota</taxon>
        <taxon>Agaricomycotina</taxon>
        <taxon>Agaricomycetes</taxon>
        <taxon>Agaricomycetidae</taxon>
        <taxon>Agaricales</taxon>
        <taxon>Marasmiineae</taxon>
        <taxon>Physalacriaceae</taxon>
        <taxon>Armillaria</taxon>
    </lineage>
</organism>
<gene>
    <name evidence="1" type="ORF">EV421DRAFT_600821</name>
</gene>
<dbReference type="InterPro" id="IPR011009">
    <property type="entry name" value="Kinase-like_dom_sf"/>
</dbReference>
<dbReference type="SUPFAM" id="SSF56112">
    <property type="entry name" value="Protein kinase-like (PK-like)"/>
    <property type="match status" value="1"/>
</dbReference>
<accession>A0AA39JG85</accession>
<dbReference type="Proteomes" id="UP001175226">
    <property type="component" value="Unassembled WGS sequence"/>
</dbReference>
<dbReference type="Gene3D" id="3.30.200.20">
    <property type="entry name" value="Phosphorylase Kinase, domain 1"/>
    <property type="match status" value="1"/>
</dbReference>